<feature type="region of interest" description="Disordered" evidence="2">
    <location>
        <begin position="693"/>
        <end position="749"/>
    </location>
</feature>
<comment type="caution">
    <text evidence="3">The sequence shown here is derived from an EMBL/GenBank/DDBJ whole genome shotgun (WGS) entry which is preliminary data.</text>
</comment>
<sequence>MEVLAKKLQVSIGGWVDRKAIIKKWLSLLRRARNFDMLQKGDQLLGYLHLDPPEFYGSIKEIENEIQKVKWRALHGDKQKKDNGKTLEEDRVPDVEDHDDDDDVAVKQCKVEADVEYVVDSGKQERKCIDVVDVGNTMMRKDVVLSILNQLEQGNASPTEIAQEFGIDESFLELIKQRKETIIQGIERCSLCHLLLGNKKELVTHELQCSPKNKWIEDRLDDRNENDNFQFLPATVERLVHLVIDTNPRENRRNTWKKIALHLSVLQDGVTMKRCNQKWRNLVNQCRSYEQLDKWALAHNYTHSRPVPDYYHLIIPYVNSCEKKKIRPSLDTIRKFVSTSKDSGKDDNGSWDGSNSYSVPPNEETDEGAAEFEEDDLNDSQDPLNTSVDDKIPSKSKTESESTDDMVPSLRITAKSKSQRGSNNDVAPSVKIGDKSNFISKSPSKLVLYPLQNVQNRQTREANTVGIHLENVDDIDTAQETIKHQAELISKFENKLDNALVLLRDISRENRRLSKAADTRQDTGMALVGDSISKMAQMQAEMQTQMMNQLETMTSMWERHHQENLALLNSLITEIGSKNVAKVVIAKPGDQTSDLRAPKVETASNSRTAKPDQTYGSKTGKSGQTCDKKTEKSDQLCDSKTGNSDQVCNSNITQLPQASDSKTAKPDQSCDSTTTKTTRTCIIMRRKQDQKCSSNTKLDQTCDSKSTKASQPCNNKTPKANEVSNSVTRKPEDEIPNKRIKRRKVIPDY</sequence>
<gene>
    <name evidence="3" type="ORF">Hamer_G000147</name>
</gene>
<reference evidence="3" key="1">
    <citation type="journal article" date="2021" name="Sci. Adv.">
        <title>The American lobster genome reveals insights on longevity, neural, and immune adaptations.</title>
        <authorList>
            <person name="Polinski J.M."/>
            <person name="Zimin A.V."/>
            <person name="Clark K.F."/>
            <person name="Kohn A.B."/>
            <person name="Sadowski N."/>
            <person name="Timp W."/>
            <person name="Ptitsyn A."/>
            <person name="Khanna P."/>
            <person name="Romanova D.Y."/>
            <person name="Williams P."/>
            <person name="Greenwood S.J."/>
            <person name="Moroz L.L."/>
            <person name="Walt D.R."/>
            <person name="Bodnar A.G."/>
        </authorList>
    </citation>
    <scope>NUCLEOTIDE SEQUENCE</scope>
    <source>
        <strain evidence="3">GMGI-L3</strain>
    </source>
</reference>
<evidence type="ECO:0000256" key="1">
    <source>
        <dbReference type="SAM" id="Coils"/>
    </source>
</evidence>
<evidence type="ECO:0000313" key="3">
    <source>
        <dbReference type="EMBL" id="KAG7176939.1"/>
    </source>
</evidence>
<feature type="region of interest" description="Disordered" evidence="2">
    <location>
        <begin position="80"/>
        <end position="101"/>
    </location>
</feature>
<dbReference type="Proteomes" id="UP000747542">
    <property type="component" value="Unassembled WGS sequence"/>
</dbReference>
<dbReference type="AlphaFoldDB" id="A0A8J5TJW3"/>
<name>A0A8J5TJW3_HOMAM</name>
<feature type="compositionally biased region" description="Polar residues" evidence="2">
    <location>
        <begin position="707"/>
        <end position="728"/>
    </location>
</feature>
<evidence type="ECO:0008006" key="5">
    <source>
        <dbReference type="Google" id="ProtNLM"/>
    </source>
</evidence>
<evidence type="ECO:0000313" key="4">
    <source>
        <dbReference type="Proteomes" id="UP000747542"/>
    </source>
</evidence>
<feature type="compositionally biased region" description="Polar residues" evidence="2">
    <location>
        <begin position="415"/>
        <end position="426"/>
    </location>
</feature>
<evidence type="ECO:0000256" key="2">
    <source>
        <dbReference type="SAM" id="MobiDB-lite"/>
    </source>
</evidence>
<feature type="compositionally biased region" description="Basic and acidic residues" evidence="2">
    <location>
        <begin position="626"/>
        <end position="637"/>
    </location>
</feature>
<feature type="region of interest" description="Disordered" evidence="2">
    <location>
        <begin position="593"/>
        <end position="676"/>
    </location>
</feature>
<dbReference type="EMBL" id="JAHLQT010002534">
    <property type="protein sequence ID" value="KAG7176939.1"/>
    <property type="molecule type" value="Genomic_DNA"/>
</dbReference>
<feature type="compositionally biased region" description="Basic and acidic residues" evidence="2">
    <location>
        <begin position="388"/>
        <end position="400"/>
    </location>
</feature>
<feature type="compositionally biased region" description="Basic residues" evidence="2">
    <location>
        <begin position="738"/>
        <end position="749"/>
    </location>
</feature>
<feature type="coiled-coil region" evidence="1">
    <location>
        <begin position="475"/>
        <end position="509"/>
    </location>
</feature>
<feature type="compositionally biased region" description="Polar residues" evidence="2">
    <location>
        <begin position="638"/>
        <end position="661"/>
    </location>
</feature>
<protein>
    <recommendedName>
        <fullName evidence="5">Myb-like domain-containing protein</fullName>
    </recommendedName>
</protein>
<proteinExistence type="predicted"/>
<feature type="compositionally biased region" description="Polar residues" evidence="2">
    <location>
        <begin position="614"/>
        <end position="625"/>
    </location>
</feature>
<feature type="region of interest" description="Disordered" evidence="2">
    <location>
        <begin position="339"/>
        <end position="429"/>
    </location>
</feature>
<keyword evidence="4" id="KW-1185">Reference proteome</keyword>
<feature type="compositionally biased region" description="Acidic residues" evidence="2">
    <location>
        <begin position="363"/>
        <end position="379"/>
    </location>
</feature>
<keyword evidence="1" id="KW-0175">Coiled coil</keyword>
<feature type="compositionally biased region" description="Basic and acidic residues" evidence="2">
    <location>
        <begin position="80"/>
        <end position="95"/>
    </location>
</feature>
<organism evidence="3 4">
    <name type="scientific">Homarus americanus</name>
    <name type="common">American lobster</name>
    <dbReference type="NCBI Taxonomy" id="6706"/>
    <lineage>
        <taxon>Eukaryota</taxon>
        <taxon>Metazoa</taxon>
        <taxon>Ecdysozoa</taxon>
        <taxon>Arthropoda</taxon>
        <taxon>Crustacea</taxon>
        <taxon>Multicrustacea</taxon>
        <taxon>Malacostraca</taxon>
        <taxon>Eumalacostraca</taxon>
        <taxon>Eucarida</taxon>
        <taxon>Decapoda</taxon>
        <taxon>Pleocyemata</taxon>
        <taxon>Astacidea</taxon>
        <taxon>Nephropoidea</taxon>
        <taxon>Nephropidae</taxon>
        <taxon>Homarus</taxon>
    </lineage>
</organism>
<accession>A0A8J5TJW3</accession>